<accession>A0AAD9PNE3</accession>
<evidence type="ECO:0000256" key="2">
    <source>
        <dbReference type="PROSITE-ProRule" id="PRU00708"/>
    </source>
</evidence>
<feature type="repeat" description="PPR" evidence="2">
    <location>
        <begin position="358"/>
        <end position="392"/>
    </location>
</feature>
<dbReference type="PANTHER" id="PTHR47447">
    <property type="entry name" value="OS03G0856100 PROTEIN"/>
    <property type="match status" value="1"/>
</dbReference>
<keyword evidence="1" id="KW-0677">Repeat</keyword>
<evidence type="ECO:0000313" key="3">
    <source>
        <dbReference type="EMBL" id="KAK2197766.1"/>
    </source>
</evidence>
<dbReference type="InterPro" id="IPR011990">
    <property type="entry name" value="TPR-like_helical_dom_sf"/>
</dbReference>
<proteinExistence type="predicted"/>
<dbReference type="Gene3D" id="1.25.40.10">
    <property type="entry name" value="Tetratricopeptide repeat domain"/>
    <property type="match status" value="3"/>
</dbReference>
<protein>
    <submittedName>
        <fullName evidence="3">Bifunctional Tetratricopeptide-like helical domain superfamily/Pentatricopeptide repeat</fullName>
    </submittedName>
</protein>
<name>A0AAD9PNE3_9APIC</name>
<evidence type="ECO:0000313" key="4">
    <source>
        <dbReference type="Proteomes" id="UP001214638"/>
    </source>
</evidence>
<feature type="repeat" description="PPR" evidence="2">
    <location>
        <begin position="429"/>
        <end position="463"/>
    </location>
</feature>
<reference evidence="3" key="1">
    <citation type="journal article" date="2023" name="Nat. Microbiol.">
        <title>Babesia duncani multi-omics identifies virulence factors and drug targets.</title>
        <authorList>
            <person name="Singh P."/>
            <person name="Lonardi S."/>
            <person name="Liang Q."/>
            <person name="Vydyam P."/>
            <person name="Khabirova E."/>
            <person name="Fang T."/>
            <person name="Gihaz S."/>
            <person name="Thekkiniath J."/>
            <person name="Munshi M."/>
            <person name="Abel S."/>
            <person name="Ciampossin L."/>
            <person name="Batugedara G."/>
            <person name="Gupta M."/>
            <person name="Lu X.M."/>
            <person name="Lenz T."/>
            <person name="Chakravarty S."/>
            <person name="Cornillot E."/>
            <person name="Hu Y."/>
            <person name="Ma W."/>
            <person name="Gonzalez L.M."/>
            <person name="Sanchez S."/>
            <person name="Estrada K."/>
            <person name="Sanchez-Flores A."/>
            <person name="Montero E."/>
            <person name="Harb O.S."/>
            <person name="Le Roch K.G."/>
            <person name="Mamoun C.B."/>
        </authorList>
    </citation>
    <scope>NUCLEOTIDE SEQUENCE</scope>
    <source>
        <strain evidence="3">WA1</strain>
    </source>
</reference>
<comment type="caution">
    <text evidence="3">The sequence shown here is derived from an EMBL/GenBank/DDBJ whole genome shotgun (WGS) entry which is preliminary data.</text>
</comment>
<gene>
    <name evidence="3" type="ORF">BdWA1_000769</name>
</gene>
<dbReference type="InterPro" id="IPR002885">
    <property type="entry name" value="PPR_rpt"/>
</dbReference>
<dbReference type="KEGG" id="bdw:94335067"/>
<sequence length="745" mass="86345">MGTCKISSLYKRPTKSITIPYINIIDSIQKKVPFKGMLKVFNLSKLHALIYQLVNDFIDDYEGERYHLYTDRHDSTHPNGKIKFNYVMESIFGPQCKLDDDSRTQLKLSQVNKLPFHSPTIARQPKWRIGNVIQNHNNLKDEKNIIENHKRRNVHTSLCNNTIEGHEDAVVIIDKKELADISLHQVIEKRLGERDINTATKLELLSPKDRFLGIDKMLKNFNINNGAISSNSLSETSNNDISTNVSLGKNPELETNMVPGYDTIGRYDYLLFLKNQTIQSLFDQGMATLENLNSLMKERGLRGEVKECLSILAEMKQSGIKVSTETYNNMLIGCMHNKNPKVARYLYLCLKADVLEPDLKTFTLLIKTHVDSGDVAGAFSLYRKMEKDNIKADLVLYTVLISGLIKVGQIDNAWRFYNYMRTWRLIEPDQVLFGIMIKSCVKTGDAEKALCLYDEMIKMLLHPTNIVYEELIHCLSQRREFFQKCFHFYNQLKLEQHPISPRVILYLLRACEVTGNSRKARHILVEAEQLKIPIGEEMYIATIRVIAGQIRYEKMSEIEKMHNLQRVWQIVHKMIQSNIMLGTKLLNSLILVYENACYHDYALDVLQYFPLFNAIPDHMTYFILLRMLGPKLQDPGRFFTLWNSIKNHITPRRTFLCMALDMAIVSKSAKRTLEVLNDMYAAKAFPTSQLMKRLYSFGKSITEIHMMINNLVSLQRQVIFQKRKKESEILSSYMLEHKLKSCHNL</sequence>
<dbReference type="Pfam" id="PF13812">
    <property type="entry name" value="PPR_3"/>
    <property type="match status" value="1"/>
</dbReference>
<dbReference type="NCBIfam" id="TIGR00756">
    <property type="entry name" value="PPR"/>
    <property type="match status" value="3"/>
</dbReference>
<dbReference type="PROSITE" id="PS51375">
    <property type="entry name" value="PPR"/>
    <property type="match status" value="3"/>
</dbReference>
<dbReference type="PANTHER" id="PTHR47447:SF17">
    <property type="entry name" value="OS12G0638900 PROTEIN"/>
    <property type="match status" value="1"/>
</dbReference>
<dbReference type="EMBL" id="JALLKP010000001">
    <property type="protein sequence ID" value="KAK2197766.1"/>
    <property type="molecule type" value="Genomic_DNA"/>
</dbReference>
<dbReference type="AlphaFoldDB" id="A0AAD9PNE3"/>
<dbReference type="RefSeq" id="XP_067804608.1">
    <property type="nucleotide sequence ID" value="XM_067945817.1"/>
</dbReference>
<dbReference type="Proteomes" id="UP001214638">
    <property type="component" value="Unassembled WGS sequence"/>
</dbReference>
<keyword evidence="4" id="KW-1185">Reference proteome</keyword>
<feature type="repeat" description="PPR" evidence="2">
    <location>
        <begin position="393"/>
        <end position="427"/>
    </location>
</feature>
<dbReference type="Pfam" id="PF13041">
    <property type="entry name" value="PPR_2"/>
    <property type="match status" value="1"/>
</dbReference>
<organism evidence="3 4">
    <name type="scientific">Babesia duncani</name>
    <dbReference type="NCBI Taxonomy" id="323732"/>
    <lineage>
        <taxon>Eukaryota</taxon>
        <taxon>Sar</taxon>
        <taxon>Alveolata</taxon>
        <taxon>Apicomplexa</taxon>
        <taxon>Aconoidasida</taxon>
        <taxon>Piroplasmida</taxon>
        <taxon>Babesiidae</taxon>
        <taxon>Babesia</taxon>
    </lineage>
</organism>
<evidence type="ECO:0000256" key="1">
    <source>
        <dbReference type="ARBA" id="ARBA00022737"/>
    </source>
</evidence>
<dbReference type="GeneID" id="94335067"/>